<dbReference type="GO" id="GO:0005886">
    <property type="term" value="C:plasma membrane"/>
    <property type="evidence" value="ECO:0007669"/>
    <property type="project" value="UniProtKB-SubCell"/>
</dbReference>
<keyword evidence="10" id="KW-0333">Golgi apparatus</keyword>
<dbReference type="InterPro" id="IPR047664">
    <property type="entry name" value="SWEET"/>
</dbReference>
<dbReference type="PANTHER" id="PTHR10791">
    <property type="entry name" value="RAG1-ACTIVATING PROTEIN 1"/>
    <property type="match status" value="1"/>
</dbReference>
<evidence type="ECO:0000313" key="13">
    <source>
        <dbReference type="Proteomes" id="UP000504631"/>
    </source>
</evidence>
<gene>
    <name evidence="14" type="primary">LOC117235891</name>
</gene>
<accession>A0A6J3KQV7</accession>
<feature type="transmembrane region" description="Helical" evidence="12">
    <location>
        <begin position="68"/>
        <end position="89"/>
    </location>
</feature>
<feature type="transmembrane region" description="Helical" evidence="12">
    <location>
        <begin position="126"/>
        <end position="145"/>
    </location>
</feature>
<evidence type="ECO:0000313" key="14">
    <source>
        <dbReference type="RefSeq" id="XP_033354239.1"/>
    </source>
</evidence>
<feature type="transmembrane region" description="Helical" evidence="12">
    <location>
        <begin position="44"/>
        <end position="62"/>
    </location>
</feature>
<evidence type="ECO:0000256" key="7">
    <source>
        <dbReference type="ARBA" id="ARBA00022692"/>
    </source>
</evidence>
<evidence type="ECO:0000256" key="2">
    <source>
        <dbReference type="ARBA" id="ARBA00004653"/>
    </source>
</evidence>
<organism evidence="13 14">
    <name type="scientific">Bombus vosnesenskii</name>
    <dbReference type="NCBI Taxonomy" id="207650"/>
    <lineage>
        <taxon>Eukaryota</taxon>
        <taxon>Metazoa</taxon>
        <taxon>Ecdysozoa</taxon>
        <taxon>Arthropoda</taxon>
        <taxon>Hexapoda</taxon>
        <taxon>Insecta</taxon>
        <taxon>Pterygota</taxon>
        <taxon>Neoptera</taxon>
        <taxon>Endopterygota</taxon>
        <taxon>Hymenoptera</taxon>
        <taxon>Apocrita</taxon>
        <taxon>Aculeata</taxon>
        <taxon>Apoidea</taxon>
        <taxon>Anthophila</taxon>
        <taxon>Apidae</taxon>
        <taxon>Bombus</taxon>
        <taxon>Pyrobombus</taxon>
    </lineage>
</organism>
<sequence length="220" mass="24531">MGLEDYKELVASCASICTMAQMSAGTLICKDIYQKGSSKGFDPMPFLGGIGMCILMLQYAWIVRDPAMINVNVFGLLTNTAYMAVYYYYSPHTKDTRALIGKVAAFVAAFLAYAQVEDPEKLEFRFGLIVTGLFFLLIASPLLHIREIIRTKNTDILPFPLIFMGTIVISLWLLYGIIINNVFIIFQNSVGFVLSVAQLSLFVIYPSKSKDKASSQEKKD</sequence>
<name>A0A6J3KQV7_9HYME</name>
<dbReference type="AlphaFoldDB" id="A0A6J3KQV7"/>
<evidence type="ECO:0000256" key="10">
    <source>
        <dbReference type="ARBA" id="ARBA00023034"/>
    </source>
</evidence>
<dbReference type="PANTHER" id="PTHR10791:SF5">
    <property type="entry name" value="SUGAR TRANSPORTER SWEET"/>
    <property type="match status" value="1"/>
</dbReference>
<keyword evidence="6 12" id="KW-0762">Sugar transport</keyword>
<keyword evidence="4 12" id="KW-0813">Transport</keyword>
<keyword evidence="5" id="KW-1003">Cell membrane</keyword>
<evidence type="ECO:0000256" key="6">
    <source>
        <dbReference type="ARBA" id="ARBA00022597"/>
    </source>
</evidence>
<evidence type="ECO:0000256" key="9">
    <source>
        <dbReference type="ARBA" id="ARBA00022989"/>
    </source>
</evidence>
<keyword evidence="8" id="KW-0677">Repeat</keyword>
<dbReference type="Proteomes" id="UP000504631">
    <property type="component" value="Unplaced"/>
</dbReference>
<evidence type="ECO:0000256" key="11">
    <source>
        <dbReference type="ARBA" id="ARBA00023136"/>
    </source>
</evidence>
<comment type="function">
    <text evidence="12">Mediates sugar transport across membranes.</text>
</comment>
<comment type="caution">
    <text evidence="12">Lacks conserved residue(s) required for the propagation of feature annotation.</text>
</comment>
<dbReference type="RefSeq" id="XP_033354239.1">
    <property type="nucleotide sequence ID" value="XM_033498348.1"/>
</dbReference>
<dbReference type="GO" id="GO:0051119">
    <property type="term" value="F:sugar transmembrane transporter activity"/>
    <property type="evidence" value="ECO:0007669"/>
    <property type="project" value="InterPro"/>
</dbReference>
<dbReference type="GeneID" id="117235891"/>
<comment type="subcellular location">
    <subcellularLocation>
        <location evidence="1">Cell membrane</location>
        <topology evidence="1">Multi-pass membrane protein</topology>
    </subcellularLocation>
    <subcellularLocation>
        <location evidence="2">Golgi apparatus membrane</location>
        <topology evidence="2">Multi-pass membrane protein</topology>
    </subcellularLocation>
</comment>
<feature type="transmembrane region" description="Helical" evidence="12">
    <location>
        <begin position="157"/>
        <end position="178"/>
    </location>
</feature>
<keyword evidence="11 12" id="KW-0472">Membrane</keyword>
<dbReference type="Pfam" id="PF03083">
    <property type="entry name" value="MtN3_slv"/>
    <property type="match status" value="2"/>
</dbReference>
<proteinExistence type="inferred from homology"/>
<evidence type="ECO:0000256" key="4">
    <source>
        <dbReference type="ARBA" id="ARBA00022448"/>
    </source>
</evidence>
<keyword evidence="7 12" id="KW-0812">Transmembrane</keyword>
<dbReference type="GO" id="GO:0000139">
    <property type="term" value="C:Golgi membrane"/>
    <property type="evidence" value="ECO:0007669"/>
    <property type="project" value="UniProtKB-SubCell"/>
</dbReference>
<reference evidence="14" key="1">
    <citation type="submission" date="2025-08" db="UniProtKB">
        <authorList>
            <consortium name="RefSeq"/>
        </authorList>
    </citation>
    <scope>IDENTIFICATION</scope>
    <source>
        <tissue evidence="14">Muscle</tissue>
    </source>
</reference>
<dbReference type="KEGG" id="bvk:117235891"/>
<evidence type="ECO:0000256" key="5">
    <source>
        <dbReference type="ARBA" id="ARBA00022475"/>
    </source>
</evidence>
<dbReference type="InterPro" id="IPR004316">
    <property type="entry name" value="SWEET_rpt"/>
</dbReference>
<feature type="transmembrane region" description="Helical" evidence="12">
    <location>
        <begin position="96"/>
        <end position="114"/>
    </location>
</feature>
<evidence type="ECO:0000256" key="12">
    <source>
        <dbReference type="RuleBase" id="RU910715"/>
    </source>
</evidence>
<feature type="transmembrane region" description="Helical" evidence="12">
    <location>
        <begin position="184"/>
        <end position="205"/>
    </location>
</feature>
<dbReference type="FunFam" id="1.20.1280.290:FF:000004">
    <property type="entry name" value="Sugar transporter SWEET"/>
    <property type="match status" value="1"/>
</dbReference>
<protein>
    <recommendedName>
        <fullName evidence="12">Sugar transporter SWEET</fullName>
    </recommendedName>
</protein>
<comment type="similarity">
    <text evidence="3 12">Belongs to the SWEET sugar transporter family.</text>
</comment>
<dbReference type="Gene3D" id="1.20.1280.290">
    <property type="match status" value="2"/>
</dbReference>
<keyword evidence="9 12" id="KW-1133">Transmembrane helix</keyword>
<evidence type="ECO:0000256" key="1">
    <source>
        <dbReference type="ARBA" id="ARBA00004651"/>
    </source>
</evidence>
<keyword evidence="13" id="KW-1185">Reference proteome</keyword>
<evidence type="ECO:0000256" key="3">
    <source>
        <dbReference type="ARBA" id="ARBA00007809"/>
    </source>
</evidence>
<evidence type="ECO:0000256" key="8">
    <source>
        <dbReference type="ARBA" id="ARBA00022737"/>
    </source>
</evidence>